<reference evidence="3" key="1">
    <citation type="journal article" date="2019" name="Int. J. Syst. Evol. Microbiol.">
        <title>The Global Catalogue of Microorganisms (GCM) 10K type strain sequencing project: providing services to taxonomists for standard genome sequencing and annotation.</title>
        <authorList>
            <consortium name="The Broad Institute Genomics Platform"/>
            <consortium name="The Broad Institute Genome Sequencing Center for Infectious Disease"/>
            <person name="Wu L."/>
            <person name="Ma J."/>
        </authorList>
    </citation>
    <scope>NUCLEOTIDE SEQUENCE [LARGE SCALE GENOMIC DNA]</scope>
    <source>
        <strain evidence="3">CCUG 62215</strain>
    </source>
</reference>
<proteinExistence type="predicted"/>
<accession>A0ABW3N427</accession>
<evidence type="ECO:0000313" key="2">
    <source>
        <dbReference type="EMBL" id="MFD1062412.1"/>
    </source>
</evidence>
<keyword evidence="1" id="KW-0812">Transmembrane</keyword>
<evidence type="ECO:0000313" key="3">
    <source>
        <dbReference type="Proteomes" id="UP001597013"/>
    </source>
</evidence>
<evidence type="ECO:0000256" key="1">
    <source>
        <dbReference type="SAM" id="Phobius"/>
    </source>
</evidence>
<feature type="transmembrane region" description="Helical" evidence="1">
    <location>
        <begin position="136"/>
        <end position="155"/>
    </location>
</feature>
<protein>
    <submittedName>
        <fullName evidence="2">DUF2975 domain-containing protein</fullName>
    </submittedName>
</protein>
<dbReference type="Pfam" id="PF11188">
    <property type="entry name" value="DUF2975"/>
    <property type="match status" value="1"/>
</dbReference>
<dbReference type="RefSeq" id="WP_386128251.1">
    <property type="nucleotide sequence ID" value="NZ_JBHTJL010000009.1"/>
</dbReference>
<feature type="transmembrane region" description="Helical" evidence="1">
    <location>
        <begin position="7"/>
        <end position="33"/>
    </location>
</feature>
<comment type="caution">
    <text evidence="2">The sequence shown here is derived from an EMBL/GenBank/DDBJ whole genome shotgun (WGS) entry which is preliminary data.</text>
</comment>
<feature type="transmembrane region" description="Helical" evidence="1">
    <location>
        <begin position="53"/>
        <end position="73"/>
    </location>
</feature>
<dbReference type="Proteomes" id="UP001597013">
    <property type="component" value="Unassembled WGS sequence"/>
</dbReference>
<name>A0ABW3N427_9FLAO</name>
<organism evidence="2 3">
    <name type="scientific">Winogradskyella litorisediminis</name>
    <dbReference type="NCBI Taxonomy" id="1156618"/>
    <lineage>
        <taxon>Bacteria</taxon>
        <taxon>Pseudomonadati</taxon>
        <taxon>Bacteroidota</taxon>
        <taxon>Flavobacteriia</taxon>
        <taxon>Flavobacteriales</taxon>
        <taxon>Flavobacteriaceae</taxon>
        <taxon>Winogradskyella</taxon>
    </lineage>
</organism>
<dbReference type="EMBL" id="JBHTJL010000009">
    <property type="protein sequence ID" value="MFD1062412.1"/>
    <property type="molecule type" value="Genomic_DNA"/>
</dbReference>
<keyword evidence="1" id="KW-0472">Membrane</keyword>
<keyword evidence="3" id="KW-1185">Reference proteome</keyword>
<gene>
    <name evidence="2" type="ORF">ACFQ1Q_04075</name>
</gene>
<feature type="transmembrane region" description="Helical" evidence="1">
    <location>
        <begin position="99"/>
        <end position="121"/>
    </location>
</feature>
<sequence length="169" mass="18886">MKNFTTPILVLFLLLVIAIVGNIILSTIGIFYNSDIFNTGIYSGTEASINIKLIFIAKSFALITFIIGVYALINKSKYLIKRDFFNLKLIKGFSKSGKLFLFSGIVGFITSLIEILNLIILNDFSSQAYLNIDSKSLYIMLMIMGLFLLLFSKVLSKGGEIQQENDLTI</sequence>
<keyword evidence="1" id="KW-1133">Transmembrane helix</keyword>
<dbReference type="InterPro" id="IPR021354">
    <property type="entry name" value="DUF2975"/>
</dbReference>